<evidence type="ECO:0000313" key="2">
    <source>
        <dbReference type="Proteomes" id="UP001320706"/>
    </source>
</evidence>
<sequence length="389" mass="44244">MCIEITGRPAYVSCSCCRVSAGRLMNYRAAYLLSRKELSLKHANMSTTTMATTTTLTTVPQHQADSYPEWQSLRLSTNYTHPQTQSPLLSLPGELRNQIYALTLTSSSPITNPTLGRCIRPNHKKIPLLSIPLARTCRLIHAELPTTTLYKENEFRFTRVAHVHAFFSQLPQHLKRLVTAITIDLREADQFTCGSVNGDIVAAEWMHYLTCSDNAHHMGVWCTKLPTLRGDVPHLCSLHLCLNGWQPQYCNGGHAGWKCLQELLRKVKGLDEVILTGHNMDTWRLSSCPKPWSLGLWFPPGRWVMTLEEGLVEFLWGVVREEESGERKVLAWKWSGARLRVEVKVNRDARKAGVSEFVAGRLPEEGETDWEQYHEKLRFCHDHVGLAEF</sequence>
<name>A0ACC3S7Y0_9PEZI</name>
<gene>
    <name evidence="1" type="ORF">M8818_005387</name>
</gene>
<comment type="caution">
    <text evidence="1">The sequence shown here is derived from an EMBL/GenBank/DDBJ whole genome shotgun (WGS) entry which is preliminary data.</text>
</comment>
<keyword evidence="2" id="KW-1185">Reference proteome</keyword>
<proteinExistence type="predicted"/>
<reference evidence="1" key="1">
    <citation type="submission" date="2024-02" db="EMBL/GenBank/DDBJ databases">
        <title>Metagenome Assembled Genome of Zalaria obscura JY119.</title>
        <authorList>
            <person name="Vighnesh L."/>
            <person name="Jagadeeshwari U."/>
            <person name="Venkata Ramana C."/>
            <person name="Sasikala C."/>
        </authorList>
    </citation>
    <scope>NUCLEOTIDE SEQUENCE</scope>
    <source>
        <strain evidence="1">JY119</strain>
    </source>
</reference>
<evidence type="ECO:0000313" key="1">
    <source>
        <dbReference type="EMBL" id="KAK8201863.1"/>
    </source>
</evidence>
<organism evidence="1 2">
    <name type="scientific">Zalaria obscura</name>
    <dbReference type="NCBI Taxonomy" id="2024903"/>
    <lineage>
        <taxon>Eukaryota</taxon>
        <taxon>Fungi</taxon>
        <taxon>Dikarya</taxon>
        <taxon>Ascomycota</taxon>
        <taxon>Pezizomycotina</taxon>
        <taxon>Dothideomycetes</taxon>
        <taxon>Dothideomycetidae</taxon>
        <taxon>Dothideales</taxon>
        <taxon>Zalariaceae</taxon>
        <taxon>Zalaria</taxon>
    </lineage>
</organism>
<accession>A0ACC3S7Y0</accession>
<dbReference type="Proteomes" id="UP001320706">
    <property type="component" value="Unassembled WGS sequence"/>
</dbReference>
<protein>
    <submittedName>
        <fullName evidence="1">Uncharacterized protein</fullName>
    </submittedName>
</protein>
<dbReference type="EMBL" id="JAMKPW020000033">
    <property type="protein sequence ID" value="KAK8201863.1"/>
    <property type="molecule type" value="Genomic_DNA"/>
</dbReference>